<dbReference type="InterPro" id="IPR019845">
    <property type="entry name" value="Squalene/phytoene_synthase_CS"/>
</dbReference>
<name>A0AAX4NGI3_9ARCH</name>
<dbReference type="SFLD" id="SFLDG01018">
    <property type="entry name" value="Squalene/Phytoene_Synthase_Lik"/>
    <property type="match status" value="1"/>
</dbReference>
<evidence type="ECO:0000313" key="2">
    <source>
        <dbReference type="EMBL" id="WYX99829.1"/>
    </source>
</evidence>
<reference evidence="2 3" key="1">
    <citation type="submission" date="2023-09" db="EMBL/GenBank/DDBJ databases">
        <authorList>
            <person name="Golyshina O.V."/>
            <person name="Lunev E.A."/>
            <person name="Bargiela R."/>
            <person name="Gaines M.C."/>
            <person name="Daum B."/>
            <person name="Bale N.J."/>
            <person name="Koenen M."/>
            <person name="Sinninghe Damst J.S."/>
            <person name="Yakimov M."/>
            <person name="Golyshin P.N."/>
        </authorList>
    </citation>
    <scope>NUCLEOTIDE SEQUENCE [LARGE SCALE GENOMIC DNA]</scope>
    <source>
        <strain evidence="2 3">M1</strain>
    </source>
</reference>
<dbReference type="GeneID" id="95967098"/>
<keyword evidence="3" id="KW-1185">Reference proteome</keyword>
<dbReference type="RefSeq" id="WP_393971790.1">
    <property type="nucleotide sequence ID" value="NZ_CP133772.1"/>
</dbReference>
<dbReference type="Proteomes" id="UP001451606">
    <property type="component" value="Chromosome"/>
</dbReference>
<dbReference type="InterPro" id="IPR008949">
    <property type="entry name" value="Isoprenoid_synthase_dom_sf"/>
</dbReference>
<accession>A0AAX4NGI3</accession>
<dbReference type="PROSITE" id="PS01045">
    <property type="entry name" value="SQUALEN_PHYTOEN_SYN_2"/>
    <property type="match status" value="1"/>
</dbReference>
<dbReference type="PANTHER" id="PTHR31480">
    <property type="entry name" value="BIFUNCTIONAL LYCOPENE CYCLASE/PHYTOENE SYNTHASE"/>
    <property type="match status" value="1"/>
</dbReference>
<gene>
    <name evidence="2" type="ORF">OXIME_000373</name>
</gene>
<proteinExistence type="predicted"/>
<dbReference type="GO" id="GO:0051996">
    <property type="term" value="F:squalene synthase [NAD(P)H] activity"/>
    <property type="evidence" value="ECO:0007669"/>
    <property type="project" value="InterPro"/>
</dbReference>
<dbReference type="InterPro" id="IPR033904">
    <property type="entry name" value="Trans_IPPS_HH"/>
</dbReference>
<evidence type="ECO:0000313" key="3">
    <source>
        <dbReference type="Proteomes" id="UP001451606"/>
    </source>
</evidence>
<dbReference type="CDD" id="cd00683">
    <property type="entry name" value="Trans_IPPS_HH"/>
    <property type="match status" value="1"/>
</dbReference>
<dbReference type="GO" id="GO:0008299">
    <property type="term" value="P:isoprenoid biosynthetic process"/>
    <property type="evidence" value="ECO:0007669"/>
    <property type="project" value="UniProtKB-ARBA"/>
</dbReference>
<dbReference type="EMBL" id="CP133772">
    <property type="protein sequence ID" value="WYX99829.1"/>
    <property type="molecule type" value="Genomic_DNA"/>
</dbReference>
<dbReference type="Gene3D" id="1.10.600.10">
    <property type="entry name" value="Farnesyl Diphosphate Synthase"/>
    <property type="match status" value="1"/>
</dbReference>
<dbReference type="SUPFAM" id="SSF48576">
    <property type="entry name" value="Terpenoid synthases"/>
    <property type="match status" value="1"/>
</dbReference>
<evidence type="ECO:0000256" key="1">
    <source>
        <dbReference type="ARBA" id="ARBA00022679"/>
    </source>
</evidence>
<dbReference type="Pfam" id="PF00494">
    <property type="entry name" value="SQS_PSY"/>
    <property type="match status" value="1"/>
</dbReference>
<keyword evidence="1" id="KW-0808">Transferase</keyword>
<protein>
    <submittedName>
        <fullName evidence="2">Phytoene/squalene synthase family protein</fullName>
    </submittedName>
</protein>
<sequence length="307" mass="36196">MDHATRSNEIFVSNDILSAPNEHELKNFGKNTEKEDIFRKGSKTYFNSSRFFPDEYRNDVTIFYSFVRVADDLVDKVPQDADGFYHFMDTYMRSLSGGFSGYSVVDDFVSLMEKKGIEPNLVESFFKAMKMDLTKTRYETMAELCDYMHGSAEVIGLIMRRILDLPKVAEEYASLLGRSMQFLNFVRDVREDNELGRMYLPADSARKFGLNSLRENDVKGKEEDFSSFIKENLDIFFEWDREARKGFRFIPKRLLIPIITAQNMYAWTARKIFRNPMIVFRNKVKPSKGRILLEIFKNWFLWKLHYL</sequence>
<dbReference type="KEGG" id="omr:OXIME_000373"/>
<organism evidence="2 3">
    <name type="scientific">Oxyplasma meridianum</name>
    <dbReference type="NCBI Taxonomy" id="3073602"/>
    <lineage>
        <taxon>Archaea</taxon>
        <taxon>Methanobacteriati</taxon>
        <taxon>Thermoplasmatota</taxon>
        <taxon>Thermoplasmata</taxon>
        <taxon>Thermoplasmatales</taxon>
        <taxon>Thermoplasmataceae</taxon>
        <taxon>Oxyplasma</taxon>
    </lineage>
</organism>
<dbReference type="AlphaFoldDB" id="A0AAX4NGI3"/>
<dbReference type="SFLD" id="SFLDS00005">
    <property type="entry name" value="Isoprenoid_Synthase_Type_I"/>
    <property type="match status" value="1"/>
</dbReference>
<dbReference type="InterPro" id="IPR002060">
    <property type="entry name" value="Squ/phyt_synthse"/>
</dbReference>